<proteinExistence type="predicted"/>
<keyword evidence="3" id="KW-1185">Reference proteome</keyword>
<gene>
    <name evidence="2" type="ORF">HCJ95_04645</name>
</gene>
<accession>A0ABX0YRA2</accession>
<protein>
    <submittedName>
        <fullName evidence="2">Uncharacterized protein</fullName>
    </submittedName>
</protein>
<evidence type="ECO:0000313" key="3">
    <source>
        <dbReference type="Proteomes" id="UP000635996"/>
    </source>
</evidence>
<comment type="caution">
    <text evidence="2">The sequence shown here is derived from an EMBL/GenBank/DDBJ whole genome shotgun (WGS) entry which is preliminary data.</text>
</comment>
<evidence type="ECO:0000256" key="1">
    <source>
        <dbReference type="SAM" id="MobiDB-lite"/>
    </source>
</evidence>
<reference evidence="2 3" key="1">
    <citation type="submission" date="2020-03" db="EMBL/GenBank/DDBJ databases">
        <title>WGS of actinomycetes isolated from Thailand.</title>
        <authorList>
            <person name="Thawai C."/>
        </authorList>
    </citation>
    <scope>NUCLEOTIDE SEQUENCE [LARGE SCALE GENOMIC DNA]</scope>
    <source>
        <strain evidence="2 3">NBRC 13905</strain>
    </source>
</reference>
<organism evidence="2 3">
    <name type="scientific">Streptomyces thermoviolaceus subsp. thermoviolaceus</name>
    <dbReference type="NCBI Taxonomy" id="66860"/>
    <lineage>
        <taxon>Bacteria</taxon>
        <taxon>Bacillati</taxon>
        <taxon>Actinomycetota</taxon>
        <taxon>Actinomycetes</taxon>
        <taxon>Kitasatosporales</taxon>
        <taxon>Streptomycetaceae</taxon>
        <taxon>Streptomyces</taxon>
    </lineage>
</organism>
<dbReference type="Proteomes" id="UP000635996">
    <property type="component" value="Unassembled WGS sequence"/>
</dbReference>
<name>A0ABX0YRA2_STRTL</name>
<dbReference type="EMBL" id="JAATEL010000003">
    <property type="protein sequence ID" value="NJP13598.1"/>
    <property type="molecule type" value="Genomic_DNA"/>
</dbReference>
<dbReference type="RefSeq" id="WP_125500556.1">
    <property type="nucleotide sequence ID" value="NZ_BMVZ01000001.1"/>
</dbReference>
<feature type="region of interest" description="Disordered" evidence="1">
    <location>
        <begin position="101"/>
        <end position="126"/>
    </location>
</feature>
<sequence>MDILLVASAFNSPTRRGYAELPDRGHRVDVARAPHGTDVTAASLAVERHAAGDFTPRPQSVEAVPRTTEALPVGAATAQTLGLVDRLLPVRARSFTAETLRRSAGLSGSCGPARPPAPAPLAGSTR</sequence>
<evidence type="ECO:0000313" key="2">
    <source>
        <dbReference type="EMBL" id="NJP13598.1"/>
    </source>
</evidence>